<keyword evidence="4 5" id="KW-0456">Lyase</keyword>
<dbReference type="GO" id="GO:0042351">
    <property type="term" value="P:'de novo' GDP-L-fucose biosynthetic process"/>
    <property type="evidence" value="ECO:0007669"/>
    <property type="project" value="TreeGrafter"/>
</dbReference>
<dbReference type="EC" id="4.2.1.47" evidence="3 5"/>
<feature type="domain" description="NAD(P)-binding" evidence="6">
    <location>
        <begin position="7"/>
        <end position="313"/>
    </location>
</feature>
<dbReference type="AlphaFoldDB" id="A0A081S7U5"/>
<comment type="similarity">
    <text evidence="2 5">Belongs to the NAD(P)-dependent epimerase/dehydratase family. GDP-mannose 4,6-dehydratase subfamily.</text>
</comment>
<comment type="catalytic activity">
    <reaction evidence="5">
        <text>GDP-alpha-D-mannose = GDP-4-dehydro-alpha-D-rhamnose + H2O</text>
        <dbReference type="Rhea" id="RHEA:23820"/>
        <dbReference type="ChEBI" id="CHEBI:15377"/>
        <dbReference type="ChEBI" id="CHEBI:57527"/>
        <dbReference type="ChEBI" id="CHEBI:57964"/>
        <dbReference type="EC" id="4.2.1.47"/>
    </reaction>
</comment>
<gene>
    <name evidence="5 7" type="primary">gmd</name>
    <name evidence="7" type="ORF">AAA799E16_00148</name>
</gene>
<dbReference type="Pfam" id="PF16363">
    <property type="entry name" value="GDP_Man_Dehyd"/>
    <property type="match status" value="1"/>
</dbReference>
<accession>A0A081S7U5</accession>
<reference evidence="7 8" key="1">
    <citation type="submission" date="2014-06" db="EMBL/GenBank/DDBJ databases">
        <authorList>
            <person name="Ngugi D.K."/>
            <person name="Blom J."/>
            <person name="Alam I."/>
            <person name="Rashid M."/>
            <person name="Ba Alawi W."/>
            <person name="Zhang G."/>
            <person name="Hikmawan T."/>
            <person name="Guan Y."/>
            <person name="Antunes A."/>
            <person name="Siam R."/>
            <person name="Eldorry H."/>
            <person name="Bajic V."/>
            <person name="Stingl U."/>
        </authorList>
    </citation>
    <scope>NUCLEOTIDE SEQUENCE [LARGE SCALE GENOMIC DNA]</scope>
    <source>
        <strain evidence="7">SCGC AAA799-E16</strain>
    </source>
</reference>
<evidence type="ECO:0000256" key="4">
    <source>
        <dbReference type="ARBA" id="ARBA00023239"/>
    </source>
</evidence>
<keyword evidence="8" id="KW-1185">Reference proteome</keyword>
<dbReference type="CDD" id="cd05260">
    <property type="entry name" value="GDP_MD_SDR_e"/>
    <property type="match status" value="1"/>
</dbReference>
<proteinExistence type="inferred from homology"/>
<evidence type="ECO:0000256" key="2">
    <source>
        <dbReference type="ARBA" id="ARBA00009263"/>
    </source>
</evidence>
<dbReference type="HAMAP" id="MF_00955">
    <property type="entry name" value="GDP_Man_dehydratase"/>
    <property type="match status" value="1"/>
</dbReference>
<name>A0A081S7U5_9ARCH</name>
<dbReference type="InterPro" id="IPR006368">
    <property type="entry name" value="GDP_Man_deHydtase"/>
</dbReference>
<evidence type="ECO:0000256" key="3">
    <source>
        <dbReference type="ARBA" id="ARBA00011989"/>
    </source>
</evidence>
<keyword evidence="5" id="KW-0521">NADP</keyword>
<organism evidence="7 8">
    <name type="scientific">Marine Group I thaumarchaeote SCGC AAA799-E16</name>
    <dbReference type="NCBI Taxonomy" id="1502292"/>
    <lineage>
        <taxon>Archaea</taxon>
        <taxon>Nitrososphaerota</taxon>
        <taxon>Marine Group I</taxon>
    </lineage>
</organism>
<dbReference type="InterPro" id="IPR036291">
    <property type="entry name" value="NAD(P)-bd_dom_sf"/>
</dbReference>
<dbReference type="PATRIC" id="fig|1502292.3.peg.126"/>
<evidence type="ECO:0000313" key="8">
    <source>
        <dbReference type="Proteomes" id="UP000028027"/>
    </source>
</evidence>
<comment type="caution">
    <text evidence="5">Lacks conserved residue(s) required for the propagation of feature annotation.</text>
</comment>
<comment type="function">
    <text evidence="5">Catalyzes the conversion of GDP-D-mannose to GDP-4-dehydro-6-deoxy-D-mannose.</text>
</comment>
<dbReference type="PANTHER" id="PTHR43715:SF1">
    <property type="entry name" value="GDP-MANNOSE 4,6 DEHYDRATASE"/>
    <property type="match status" value="1"/>
</dbReference>
<dbReference type="Gene3D" id="3.90.25.10">
    <property type="entry name" value="UDP-galactose 4-epimerase, domain 1"/>
    <property type="match status" value="1"/>
</dbReference>
<protein>
    <recommendedName>
        <fullName evidence="3 5">GDP-mannose 4,6-dehydratase</fullName>
        <ecNumber evidence="3 5">4.2.1.47</ecNumber>
    </recommendedName>
    <alternativeName>
        <fullName evidence="5">GDP-D-mannose dehydratase</fullName>
    </alternativeName>
</protein>
<comment type="cofactor">
    <cofactor evidence="1 5">
        <name>NADP(+)</name>
        <dbReference type="ChEBI" id="CHEBI:58349"/>
    </cofactor>
</comment>
<dbReference type="InterPro" id="IPR016040">
    <property type="entry name" value="NAD(P)-bd_dom"/>
</dbReference>
<comment type="caution">
    <text evidence="7">The sequence shown here is derived from an EMBL/GenBank/DDBJ whole genome shotgun (WGS) entry which is preliminary data.</text>
</comment>
<evidence type="ECO:0000256" key="1">
    <source>
        <dbReference type="ARBA" id="ARBA00001937"/>
    </source>
</evidence>
<dbReference type="PANTHER" id="PTHR43715">
    <property type="entry name" value="GDP-MANNOSE 4,6-DEHYDRATASE"/>
    <property type="match status" value="1"/>
</dbReference>
<dbReference type="FunFam" id="3.40.50.720:FF:000924">
    <property type="entry name" value="GDP-mannose 4,6 dehydratase"/>
    <property type="match status" value="1"/>
</dbReference>
<dbReference type="GO" id="GO:0008446">
    <property type="term" value="F:GDP-mannose 4,6-dehydratase activity"/>
    <property type="evidence" value="ECO:0007669"/>
    <property type="project" value="UniProtKB-UniRule"/>
</dbReference>
<dbReference type="GO" id="GO:0070401">
    <property type="term" value="F:NADP+ binding"/>
    <property type="evidence" value="ECO:0007669"/>
    <property type="project" value="UniProtKB-UniRule"/>
</dbReference>
<dbReference type="EMBL" id="JNVL01000002">
    <property type="protein sequence ID" value="KER06998.1"/>
    <property type="molecule type" value="Genomic_DNA"/>
</dbReference>
<sequence length="349" mass="40274">MKNKRALITGITGQDGSLLAEFLLQKKYEVFGTFRRVSTPNFWRLSHLGIDDKISLIPADLIDTPSLIEALKVSKPDEVYHLAAQSYVGSSFDQPLTSGEFSGLGVTRVLESIRLVDPSIKFYQASSSEIFGDVKNSKQDEQTEFRPRSPYAISKLYGYWTTKLYRDGYKMFASNGILFNHESPLRGLEFVTRKISNGVARIKLGLQKKLVLGNLNGSRDWGYAPEYVEGMWKILQQKKPDDFVLSTDKTNTVEDFVKEAFSLVELDWKKHIKTDKKYYRILEVDMLKGNSNKAKKTFGWNPKIKFKDLVKIMVEADLERWKMWQNGKKFPWDAPYYINEEKSLFRKPN</sequence>
<evidence type="ECO:0000256" key="5">
    <source>
        <dbReference type="HAMAP-Rule" id="MF_00955"/>
    </source>
</evidence>
<evidence type="ECO:0000313" key="7">
    <source>
        <dbReference type="EMBL" id="KER06998.1"/>
    </source>
</evidence>
<dbReference type="Gene3D" id="3.40.50.720">
    <property type="entry name" value="NAD(P)-binding Rossmann-like Domain"/>
    <property type="match status" value="1"/>
</dbReference>
<dbReference type="Proteomes" id="UP000028027">
    <property type="component" value="Unassembled WGS sequence"/>
</dbReference>
<dbReference type="SUPFAM" id="SSF51735">
    <property type="entry name" value="NAD(P)-binding Rossmann-fold domains"/>
    <property type="match status" value="1"/>
</dbReference>
<evidence type="ECO:0000259" key="6">
    <source>
        <dbReference type="Pfam" id="PF16363"/>
    </source>
</evidence>